<proteinExistence type="predicted"/>
<dbReference type="RefSeq" id="WP_002788047.1">
    <property type="nucleotide sequence ID" value="NZ_HE973360.1"/>
</dbReference>
<dbReference type="Proteomes" id="UP000003613">
    <property type="component" value="Unassembled WGS sequence"/>
</dbReference>
<dbReference type="EMBL" id="CAIM01000285">
    <property type="protein sequence ID" value="CCI18114.1"/>
    <property type="molecule type" value="Genomic_DNA"/>
</dbReference>
<name>I4H7U0_MICAE</name>
<protein>
    <submittedName>
        <fullName evidence="1">Uncharacterized protein</fullName>
    </submittedName>
</protein>
<evidence type="ECO:0000313" key="1">
    <source>
        <dbReference type="EMBL" id="CCI18114.1"/>
    </source>
</evidence>
<dbReference type="HOGENOM" id="CLU_181476_0_0_3"/>
<organism evidence="1 2">
    <name type="scientific">Microcystis aeruginosa PCC 9807</name>
    <dbReference type="NCBI Taxonomy" id="1160283"/>
    <lineage>
        <taxon>Bacteria</taxon>
        <taxon>Bacillati</taxon>
        <taxon>Cyanobacteriota</taxon>
        <taxon>Cyanophyceae</taxon>
        <taxon>Oscillatoriophycideae</taxon>
        <taxon>Chroococcales</taxon>
        <taxon>Microcystaceae</taxon>
        <taxon>Microcystis</taxon>
    </lineage>
</organism>
<accession>I4H7U0</accession>
<comment type="caution">
    <text evidence="1">The sequence shown here is derived from an EMBL/GenBank/DDBJ whole genome shotgun (WGS) entry which is preliminary data.</text>
</comment>
<sequence>MAQAYLGRGGLYAILGQPEKVKIDRQQAAITFRQQNNMATDEKVMQLLRELGG</sequence>
<evidence type="ECO:0000313" key="2">
    <source>
        <dbReference type="Proteomes" id="UP000003613"/>
    </source>
</evidence>
<reference evidence="1 2" key="1">
    <citation type="submission" date="2012-04" db="EMBL/GenBank/DDBJ databases">
        <authorList>
            <person name="Genoscope - CEA"/>
        </authorList>
    </citation>
    <scope>NUCLEOTIDE SEQUENCE [LARGE SCALE GENOMIC DNA]</scope>
    <source>
        <strain evidence="1 2">9807</strain>
    </source>
</reference>
<gene>
    <name evidence="1" type="ORF">MICAF_3550004</name>
</gene>
<dbReference type="AlphaFoldDB" id="I4H7U0"/>